<dbReference type="PANTHER" id="PTHR42855">
    <property type="entry name" value="ABC TRANSPORTER ATP-BINDING SUBUNIT"/>
    <property type="match status" value="1"/>
</dbReference>
<dbReference type="SUPFAM" id="SSF52540">
    <property type="entry name" value="P-loop containing nucleoside triphosphate hydrolases"/>
    <property type="match status" value="2"/>
</dbReference>
<dbReference type="SMART" id="SM00382">
    <property type="entry name" value="AAA"/>
    <property type="match status" value="2"/>
</dbReference>
<gene>
    <name evidence="6" type="ORF">DK869_00845</name>
</gene>
<dbReference type="PROSITE" id="PS50893">
    <property type="entry name" value="ABC_TRANSPORTER_2"/>
    <property type="match status" value="2"/>
</dbReference>
<protein>
    <submittedName>
        <fullName evidence="6">Elongation factor 3</fullName>
    </submittedName>
</protein>
<feature type="domain" description="ABC transporter" evidence="5">
    <location>
        <begin position="283"/>
        <end position="501"/>
    </location>
</feature>
<dbReference type="GO" id="GO:0003677">
    <property type="term" value="F:DNA binding"/>
    <property type="evidence" value="ECO:0007669"/>
    <property type="project" value="InterPro"/>
</dbReference>
<dbReference type="PROSITE" id="PS00211">
    <property type="entry name" value="ABC_TRANSPORTER_1"/>
    <property type="match status" value="1"/>
</dbReference>
<accession>A0A318MY10</accession>
<comment type="similarity">
    <text evidence="4">Belongs to the ABC transporter superfamily. ABCF family. Uup subfamily.</text>
</comment>
<dbReference type="CDD" id="cd03221">
    <property type="entry name" value="ABCF_EF-3"/>
    <property type="match status" value="2"/>
</dbReference>
<reference evidence="6 7" key="1">
    <citation type="submission" date="2018-05" db="EMBL/GenBank/DDBJ databases">
        <title>Reference genomes for bee gut microbiota database.</title>
        <authorList>
            <person name="Ellegaard K.M."/>
        </authorList>
    </citation>
    <scope>NUCLEOTIDE SEQUENCE [LARGE SCALE GENOMIC DNA]</scope>
    <source>
        <strain evidence="6 7">ESL0284</strain>
    </source>
</reference>
<dbReference type="InterPro" id="IPR027417">
    <property type="entry name" value="P-loop_NTPase"/>
</dbReference>
<dbReference type="InterPro" id="IPR037118">
    <property type="entry name" value="Val-tRNA_synth_C_sf"/>
</dbReference>
<keyword evidence="1" id="KW-0547">Nucleotide-binding</keyword>
<sequence>MSSPLLLIQNLSYSFGGHPLFTDLNFNIANNEKLCLVGRNGSGKSTLFKIIMGLQNRDSGNLFIQPGTTIQCLSQEPDLSYFTKTIDYVCSELPSPDDHFRGRILLEALGLTGNENPAHLSGGETRRCALAKVLAPRPDLLLLDEPTNHLDLPTIEWLESELKSLSSAVLVISHDRRFLDNMAKGIIWLDRGQARQLSMKFSEFELWRENFFEQEALEYHKLNRQIAREEDWVRYGVTARRKRNVRRMAELSELRLKRKNHIQNPSLDTLQSSDAENSGKIVIDAKNITKSYNSRTIINNLNLRIVRGDRLGIIGPNGAGKSTLLKLLTEQELPDQGEIKLGSKLEINYLDQHRQILDPEKTLAETLTRGRGDYVDVGGEKKHVIGYMKQYLFQPEQAKTPVKVLSGGEKARLLLACALSQPSNLIILDEPTNDFDLETLDLLQEVLSTYKGTLILVSHDRDFLDRIATSVLVAEGDGIWTEYAGGYSDMMALREYKQENLIRKTQNKSQKSTYSKTHIKPKPKKLSYKDQYELDHLPEKLQKLQISIMQLNQHLNDPGLYQKDPDLFEKFTRQLLDKQKEQEKLEERWLELEILQENLKSNDELSNSSNQ</sequence>
<feature type="domain" description="ABC transporter" evidence="5">
    <location>
        <begin position="6"/>
        <end position="216"/>
    </location>
</feature>
<dbReference type="InterPro" id="IPR051309">
    <property type="entry name" value="ABCF_ATPase"/>
</dbReference>
<dbReference type="GO" id="GO:0016887">
    <property type="term" value="F:ATP hydrolysis activity"/>
    <property type="evidence" value="ECO:0007669"/>
    <property type="project" value="InterPro"/>
</dbReference>
<evidence type="ECO:0000313" key="6">
    <source>
        <dbReference type="EMBL" id="PXZ01592.1"/>
    </source>
</evidence>
<dbReference type="Proteomes" id="UP000247565">
    <property type="component" value="Unassembled WGS sequence"/>
</dbReference>
<dbReference type="FunFam" id="3.40.50.300:FF:000309">
    <property type="entry name" value="ABC transporter ATP-binding protein"/>
    <property type="match status" value="1"/>
</dbReference>
<dbReference type="AlphaFoldDB" id="A0A318MY10"/>
<dbReference type="PANTHER" id="PTHR42855:SF1">
    <property type="entry name" value="ABC TRANSPORTER DOMAIN-CONTAINING PROTEIN"/>
    <property type="match status" value="1"/>
</dbReference>
<dbReference type="OrthoDB" id="9762369at2"/>
<keyword evidence="7" id="KW-1185">Reference proteome</keyword>
<dbReference type="InterPro" id="IPR003439">
    <property type="entry name" value="ABC_transporter-like_ATP-bd"/>
</dbReference>
<dbReference type="Gene3D" id="1.10.287.380">
    <property type="entry name" value="Valyl-tRNA synthetase, C-terminal domain"/>
    <property type="match status" value="1"/>
</dbReference>
<evidence type="ECO:0000256" key="1">
    <source>
        <dbReference type="ARBA" id="ARBA00022741"/>
    </source>
</evidence>
<dbReference type="RefSeq" id="WP_110438111.1">
    <property type="nucleotide sequence ID" value="NZ_CP046393.1"/>
</dbReference>
<name>A0A318MY10_9PROT</name>
<keyword evidence="6" id="KW-0251">Elongation factor</keyword>
<dbReference type="Gene3D" id="3.40.50.300">
    <property type="entry name" value="P-loop containing nucleotide triphosphate hydrolases"/>
    <property type="match status" value="2"/>
</dbReference>
<dbReference type="GO" id="GO:0005524">
    <property type="term" value="F:ATP binding"/>
    <property type="evidence" value="ECO:0007669"/>
    <property type="project" value="UniProtKB-KW"/>
</dbReference>
<proteinExistence type="inferred from homology"/>
<keyword evidence="2" id="KW-0067">ATP-binding</keyword>
<evidence type="ECO:0000256" key="3">
    <source>
        <dbReference type="ARBA" id="ARBA00049360"/>
    </source>
</evidence>
<dbReference type="Pfam" id="PF16326">
    <property type="entry name" value="ABC_tran_CTD"/>
    <property type="match status" value="1"/>
</dbReference>
<dbReference type="Pfam" id="PF00005">
    <property type="entry name" value="ABC_tran"/>
    <property type="match status" value="2"/>
</dbReference>
<dbReference type="InterPro" id="IPR032524">
    <property type="entry name" value="ABC_tran_C"/>
</dbReference>
<dbReference type="InterPro" id="IPR017871">
    <property type="entry name" value="ABC_transporter-like_CS"/>
</dbReference>
<evidence type="ECO:0000256" key="4">
    <source>
        <dbReference type="ARBA" id="ARBA00061478"/>
    </source>
</evidence>
<evidence type="ECO:0000256" key="2">
    <source>
        <dbReference type="ARBA" id="ARBA00022840"/>
    </source>
</evidence>
<comment type="catalytic activity">
    <reaction evidence="3">
        <text>ATP + H2O = ADP + phosphate + H(+)</text>
        <dbReference type="Rhea" id="RHEA:13065"/>
        <dbReference type="ChEBI" id="CHEBI:15377"/>
        <dbReference type="ChEBI" id="CHEBI:15378"/>
        <dbReference type="ChEBI" id="CHEBI:30616"/>
        <dbReference type="ChEBI" id="CHEBI:43474"/>
        <dbReference type="ChEBI" id="CHEBI:456216"/>
    </reaction>
</comment>
<keyword evidence="6" id="KW-0648">Protein biosynthesis</keyword>
<comment type="caution">
    <text evidence="6">The sequence shown here is derived from an EMBL/GenBank/DDBJ whole genome shotgun (WGS) entry which is preliminary data.</text>
</comment>
<evidence type="ECO:0000259" key="5">
    <source>
        <dbReference type="PROSITE" id="PS50893"/>
    </source>
</evidence>
<evidence type="ECO:0000313" key="7">
    <source>
        <dbReference type="Proteomes" id="UP000247565"/>
    </source>
</evidence>
<dbReference type="InterPro" id="IPR003593">
    <property type="entry name" value="AAA+_ATPase"/>
</dbReference>
<dbReference type="GO" id="GO:0003746">
    <property type="term" value="F:translation elongation factor activity"/>
    <property type="evidence" value="ECO:0007669"/>
    <property type="project" value="UniProtKB-KW"/>
</dbReference>
<dbReference type="EMBL" id="QGLT01000001">
    <property type="protein sequence ID" value="PXZ01592.1"/>
    <property type="molecule type" value="Genomic_DNA"/>
</dbReference>
<organism evidence="6 7">
    <name type="scientific">Commensalibacter melissae</name>
    <dbReference type="NCBI Taxonomy" id="2070537"/>
    <lineage>
        <taxon>Bacteria</taxon>
        <taxon>Pseudomonadati</taxon>
        <taxon>Pseudomonadota</taxon>
        <taxon>Alphaproteobacteria</taxon>
        <taxon>Acetobacterales</taxon>
        <taxon>Acetobacteraceae</taxon>
    </lineage>
</organism>